<dbReference type="EMBL" id="JAUHGG010000003">
    <property type="protein sequence ID" value="MDS1821521.1"/>
    <property type="molecule type" value="Genomic_DNA"/>
</dbReference>
<gene>
    <name evidence="1" type="ORF">QX249_12685</name>
</gene>
<dbReference type="AlphaFoldDB" id="A0AAW8PZR8"/>
<reference evidence="1" key="1">
    <citation type="submission" date="2023-06" db="EMBL/GenBank/DDBJ databases">
        <title>Genomic Diversity of Vibrio spp. and Metagenomic Analysis of Pathogens in Florida Gulf Coastal Waters Following Hurricane Ian.</title>
        <authorList>
            <person name="Brumfield K.D."/>
        </authorList>
    </citation>
    <scope>NUCLEOTIDE SEQUENCE</scope>
    <source>
        <strain evidence="1">WBS2B-138</strain>
    </source>
</reference>
<dbReference type="Proteomes" id="UP001253193">
    <property type="component" value="Unassembled WGS sequence"/>
</dbReference>
<proteinExistence type="predicted"/>
<organism evidence="1 2">
    <name type="scientific">Vibrio parahaemolyticus</name>
    <dbReference type="NCBI Taxonomy" id="670"/>
    <lineage>
        <taxon>Bacteria</taxon>
        <taxon>Pseudomonadati</taxon>
        <taxon>Pseudomonadota</taxon>
        <taxon>Gammaproteobacteria</taxon>
        <taxon>Vibrionales</taxon>
        <taxon>Vibrionaceae</taxon>
        <taxon>Vibrio</taxon>
    </lineage>
</organism>
<name>A0AAW8PZR8_VIBPH</name>
<comment type="caution">
    <text evidence="1">The sequence shown here is derived from an EMBL/GenBank/DDBJ whole genome shotgun (WGS) entry which is preliminary data.</text>
</comment>
<accession>A0AAW8PZR8</accession>
<sequence length="43" mass="4936">MYVLTPEMDKAISKPEMVFLDSRLLPARRGIPDRFKVDKGADK</sequence>
<protein>
    <submittedName>
        <fullName evidence="1">Uncharacterized protein</fullName>
    </submittedName>
</protein>
<evidence type="ECO:0000313" key="1">
    <source>
        <dbReference type="EMBL" id="MDS1821521.1"/>
    </source>
</evidence>
<dbReference type="RefSeq" id="WP_311020424.1">
    <property type="nucleotide sequence ID" value="NZ_JAUHGG010000003.1"/>
</dbReference>
<evidence type="ECO:0000313" key="2">
    <source>
        <dbReference type="Proteomes" id="UP001253193"/>
    </source>
</evidence>